<evidence type="ECO:0000256" key="1">
    <source>
        <dbReference type="SAM" id="Phobius"/>
    </source>
</evidence>
<reference evidence="2 3" key="1">
    <citation type="submission" date="2017-07" db="EMBL/GenBank/DDBJ databases">
        <title>blaIMP-27 on transferable plasmids in Proteus mirabilis and Providencia rettgeri.</title>
        <authorList>
            <person name="Potter R."/>
        </authorList>
    </citation>
    <scope>NUCLEOTIDE SEQUENCE [LARGE SCALE GENOMIC DNA]</scope>
    <source>
        <strain evidence="2 3">PR1</strain>
    </source>
</reference>
<keyword evidence="1" id="KW-1133">Transmembrane helix</keyword>
<keyword evidence="1" id="KW-0812">Transmembrane</keyword>
<dbReference type="AlphaFoldDB" id="A0A264VNY3"/>
<dbReference type="Proteomes" id="UP000216001">
    <property type="component" value="Unassembled WGS sequence"/>
</dbReference>
<name>A0A264VNY3_PRORE</name>
<evidence type="ECO:0000313" key="2">
    <source>
        <dbReference type="EMBL" id="OZS73050.1"/>
    </source>
</evidence>
<gene>
    <name evidence="2" type="ORF">CHI95_18850</name>
</gene>
<feature type="transmembrane region" description="Helical" evidence="1">
    <location>
        <begin position="6"/>
        <end position="23"/>
    </location>
</feature>
<protein>
    <submittedName>
        <fullName evidence="2">Uncharacterized protein</fullName>
    </submittedName>
</protein>
<dbReference type="RefSeq" id="WP_094962538.1">
    <property type="nucleotide sequence ID" value="NZ_JADSTF010000024.1"/>
</dbReference>
<proteinExistence type="predicted"/>
<keyword evidence="1" id="KW-0472">Membrane</keyword>
<accession>A0A264VNY3</accession>
<organism evidence="2 3">
    <name type="scientific">Providencia rettgeri</name>
    <dbReference type="NCBI Taxonomy" id="587"/>
    <lineage>
        <taxon>Bacteria</taxon>
        <taxon>Pseudomonadati</taxon>
        <taxon>Pseudomonadota</taxon>
        <taxon>Gammaproteobacteria</taxon>
        <taxon>Enterobacterales</taxon>
        <taxon>Morganellaceae</taxon>
        <taxon>Providencia</taxon>
    </lineage>
</organism>
<comment type="caution">
    <text evidence="2">The sequence shown here is derived from an EMBL/GenBank/DDBJ whole genome shotgun (WGS) entry which is preliminary data.</text>
</comment>
<evidence type="ECO:0000313" key="3">
    <source>
        <dbReference type="Proteomes" id="UP000216001"/>
    </source>
</evidence>
<dbReference type="EMBL" id="NOWC01000027">
    <property type="protein sequence ID" value="OZS73050.1"/>
    <property type="molecule type" value="Genomic_DNA"/>
</dbReference>
<sequence length="156" mass="17961">MKKWLVIPFLFLVLIIILTVYITNKKTYIREFSCTAEYNVVVGDMHLFSSMSITHKNNKGLTLLVGDYLKSNGDNLQIRISKPFTYTQSQNTFHSESNSISLIPKEIFQDMDLIHMLPIFLTESQSEIVYSVIPLQNGDYIIQQGITPVLYCMNNK</sequence>